<dbReference type="PROSITE" id="PS50943">
    <property type="entry name" value="HTH_CROC1"/>
    <property type="match status" value="1"/>
</dbReference>
<organism evidence="2">
    <name type="scientific">hydrothermal vent metagenome</name>
    <dbReference type="NCBI Taxonomy" id="652676"/>
    <lineage>
        <taxon>unclassified sequences</taxon>
        <taxon>metagenomes</taxon>
        <taxon>ecological metagenomes</taxon>
    </lineage>
</organism>
<feature type="non-terminal residue" evidence="2">
    <location>
        <position position="73"/>
    </location>
</feature>
<protein>
    <recommendedName>
        <fullName evidence="1">HTH cro/C1-type domain-containing protein</fullName>
    </recommendedName>
</protein>
<name>A0A3B1AA89_9ZZZZ</name>
<feature type="domain" description="HTH cro/C1-type" evidence="1">
    <location>
        <begin position="23"/>
        <end position="53"/>
    </location>
</feature>
<gene>
    <name evidence="2" type="ORF">MNBD_GAMMA20-1452</name>
</gene>
<evidence type="ECO:0000259" key="1">
    <source>
        <dbReference type="PROSITE" id="PS50943"/>
    </source>
</evidence>
<dbReference type="EMBL" id="UOFU01000283">
    <property type="protein sequence ID" value="VAX02666.1"/>
    <property type="molecule type" value="Genomic_DNA"/>
</dbReference>
<dbReference type="InterPro" id="IPR010982">
    <property type="entry name" value="Lambda_DNA-bd_dom_sf"/>
</dbReference>
<sequence>MKKNTLSLSAVSKTALGVLGQLIKAARLERGMSQIELAERVGVSRHTIMAIEKSDPRVAIGAVLESAAVLGVP</sequence>
<dbReference type="GO" id="GO:0003677">
    <property type="term" value="F:DNA binding"/>
    <property type="evidence" value="ECO:0007669"/>
    <property type="project" value="InterPro"/>
</dbReference>
<reference evidence="2" key="1">
    <citation type="submission" date="2018-06" db="EMBL/GenBank/DDBJ databases">
        <authorList>
            <person name="Zhirakovskaya E."/>
        </authorList>
    </citation>
    <scope>NUCLEOTIDE SEQUENCE</scope>
</reference>
<accession>A0A3B1AA89</accession>
<dbReference type="Pfam" id="PF01381">
    <property type="entry name" value="HTH_3"/>
    <property type="match status" value="1"/>
</dbReference>
<dbReference type="Gene3D" id="1.10.260.40">
    <property type="entry name" value="lambda repressor-like DNA-binding domains"/>
    <property type="match status" value="1"/>
</dbReference>
<proteinExistence type="predicted"/>
<dbReference type="AlphaFoldDB" id="A0A3B1AA89"/>
<dbReference type="SUPFAM" id="SSF47413">
    <property type="entry name" value="lambda repressor-like DNA-binding domains"/>
    <property type="match status" value="1"/>
</dbReference>
<evidence type="ECO:0000313" key="2">
    <source>
        <dbReference type="EMBL" id="VAX02666.1"/>
    </source>
</evidence>
<dbReference type="InterPro" id="IPR001387">
    <property type="entry name" value="Cro/C1-type_HTH"/>
</dbReference>
<dbReference type="CDD" id="cd00093">
    <property type="entry name" value="HTH_XRE"/>
    <property type="match status" value="1"/>
</dbReference>